<dbReference type="GO" id="GO:0044183">
    <property type="term" value="F:protein folding chaperone"/>
    <property type="evidence" value="ECO:0007669"/>
    <property type="project" value="TreeGrafter"/>
</dbReference>
<dbReference type="GO" id="GO:0015031">
    <property type="term" value="P:protein transport"/>
    <property type="evidence" value="ECO:0007669"/>
    <property type="project" value="UniProtKB-UniRule"/>
</dbReference>
<dbReference type="GO" id="GO:0051083">
    <property type="term" value="P:'de novo' cotranslational protein folding"/>
    <property type="evidence" value="ECO:0007669"/>
    <property type="project" value="TreeGrafter"/>
</dbReference>
<protein>
    <recommendedName>
        <fullName evidence="4 11">Trigger factor</fullName>
        <shortName evidence="11">TF</shortName>
        <ecNumber evidence="3 11">5.2.1.8</ecNumber>
    </recommendedName>
    <alternativeName>
        <fullName evidence="10 11">PPIase</fullName>
    </alternativeName>
</protein>
<dbReference type="InterPro" id="IPR008881">
    <property type="entry name" value="Trigger_fac_ribosome-bd_bac"/>
</dbReference>
<dbReference type="InterPro" id="IPR008880">
    <property type="entry name" value="Trigger_fac_C"/>
</dbReference>
<dbReference type="PANTHER" id="PTHR30560">
    <property type="entry name" value="TRIGGER FACTOR CHAPERONE AND PEPTIDYL-PROLYL CIS/TRANS ISOMERASE"/>
    <property type="match status" value="1"/>
</dbReference>
<evidence type="ECO:0000256" key="8">
    <source>
        <dbReference type="ARBA" id="ARBA00023235"/>
    </source>
</evidence>
<dbReference type="Pfam" id="PF00254">
    <property type="entry name" value="FKBP_C"/>
    <property type="match status" value="1"/>
</dbReference>
<comment type="caution">
    <text evidence="15">The sequence shown here is derived from an EMBL/GenBank/DDBJ whole genome shotgun (WGS) entry which is preliminary data.</text>
</comment>
<dbReference type="SUPFAM" id="SSF54534">
    <property type="entry name" value="FKBP-like"/>
    <property type="match status" value="1"/>
</dbReference>
<comment type="subcellular location">
    <subcellularLocation>
        <location evidence="11">Cytoplasm</location>
    </subcellularLocation>
    <text evidence="11">About half TF is bound to the ribosome near the polypeptide exit tunnel while the other half is free in the cytoplasm.</text>
</comment>
<dbReference type="EC" id="5.2.1.8" evidence="3 11"/>
<accession>A0A2W5SPZ0</accession>
<dbReference type="GO" id="GO:0051301">
    <property type="term" value="P:cell division"/>
    <property type="evidence" value="ECO:0007669"/>
    <property type="project" value="UniProtKB-KW"/>
</dbReference>
<dbReference type="GO" id="GO:0003755">
    <property type="term" value="F:peptidyl-prolyl cis-trans isomerase activity"/>
    <property type="evidence" value="ECO:0007669"/>
    <property type="project" value="UniProtKB-UniRule"/>
</dbReference>
<comment type="function">
    <text evidence="11">Involved in protein export. Acts as a chaperone by maintaining the newly synthesized protein in an open conformation. Functions as a peptidyl-prolyl cis-trans isomerase.</text>
</comment>
<keyword evidence="9 11" id="KW-0131">Cell cycle</keyword>
<evidence type="ECO:0000256" key="3">
    <source>
        <dbReference type="ARBA" id="ARBA00013194"/>
    </source>
</evidence>
<dbReference type="Gene3D" id="3.30.70.1050">
    <property type="entry name" value="Trigger factor ribosome-binding domain"/>
    <property type="match status" value="1"/>
</dbReference>
<evidence type="ECO:0000256" key="11">
    <source>
        <dbReference type="HAMAP-Rule" id="MF_00303"/>
    </source>
</evidence>
<dbReference type="SUPFAM" id="SSF102735">
    <property type="entry name" value="Trigger factor ribosome-binding domain"/>
    <property type="match status" value="1"/>
</dbReference>
<dbReference type="GO" id="GO:0005737">
    <property type="term" value="C:cytoplasm"/>
    <property type="evidence" value="ECO:0007669"/>
    <property type="project" value="UniProtKB-SubCell"/>
</dbReference>
<dbReference type="PANTHER" id="PTHR30560:SF3">
    <property type="entry name" value="TRIGGER FACTOR-LIKE PROTEIN TIG, CHLOROPLASTIC"/>
    <property type="match status" value="1"/>
</dbReference>
<dbReference type="InterPro" id="IPR005215">
    <property type="entry name" value="Trig_fac"/>
</dbReference>
<evidence type="ECO:0000256" key="6">
    <source>
        <dbReference type="ARBA" id="ARBA00023110"/>
    </source>
</evidence>
<reference evidence="15 16" key="1">
    <citation type="submission" date="2017-08" db="EMBL/GenBank/DDBJ databases">
        <title>Infants hospitalized years apart are colonized by the same room-sourced microbial strains.</title>
        <authorList>
            <person name="Brooks B."/>
            <person name="Olm M.R."/>
            <person name="Firek B.A."/>
            <person name="Baker R."/>
            <person name="Thomas B.C."/>
            <person name="Morowitz M.J."/>
            <person name="Banfield J.F."/>
        </authorList>
    </citation>
    <scope>NUCLEOTIDE SEQUENCE [LARGE SCALE GENOMIC DNA]</scope>
    <source>
        <strain evidence="15">S2_003_000_R2_14</strain>
    </source>
</reference>
<dbReference type="Gene3D" id="3.10.50.40">
    <property type="match status" value="1"/>
</dbReference>
<evidence type="ECO:0000256" key="2">
    <source>
        <dbReference type="ARBA" id="ARBA00005464"/>
    </source>
</evidence>
<dbReference type="PIRSF" id="PIRSF003095">
    <property type="entry name" value="Trigger_factor"/>
    <property type="match status" value="1"/>
</dbReference>
<dbReference type="InterPro" id="IPR046357">
    <property type="entry name" value="PPIase_dom_sf"/>
</dbReference>
<keyword evidence="5 11" id="KW-0132">Cell division</keyword>
<dbReference type="InterPro" id="IPR001179">
    <property type="entry name" value="PPIase_FKBP_dom"/>
</dbReference>
<evidence type="ECO:0000256" key="7">
    <source>
        <dbReference type="ARBA" id="ARBA00023186"/>
    </source>
</evidence>
<dbReference type="NCBIfam" id="TIGR00115">
    <property type="entry name" value="tig"/>
    <property type="match status" value="1"/>
</dbReference>
<evidence type="ECO:0000256" key="4">
    <source>
        <dbReference type="ARBA" id="ARBA00016902"/>
    </source>
</evidence>
<dbReference type="AlphaFoldDB" id="A0A2W5SPZ0"/>
<evidence type="ECO:0000256" key="1">
    <source>
        <dbReference type="ARBA" id="ARBA00000971"/>
    </source>
</evidence>
<evidence type="ECO:0000313" key="15">
    <source>
        <dbReference type="EMBL" id="PZR04720.1"/>
    </source>
</evidence>
<dbReference type="HAMAP" id="MF_00303">
    <property type="entry name" value="Trigger_factor_Tig"/>
    <property type="match status" value="1"/>
</dbReference>
<dbReference type="InterPro" id="IPR037041">
    <property type="entry name" value="Trigger_fac_C_sf"/>
</dbReference>
<evidence type="ECO:0000256" key="10">
    <source>
        <dbReference type="ARBA" id="ARBA00029986"/>
    </source>
</evidence>
<comment type="domain">
    <text evidence="11">Consists of 3 domains; the N-terminus binds the ribosome, the middle domain has PPIase activity, while the C-terminus has intrinsic chaperone activity on its own.</text>
</comment>
<name>A0A2W5SPZ0_9BACT</name>
<dbReference type="GO" id="GO:0043335">
    <property type="term" value="P:protein unfolding"/>
    <property type="evidence" value="ECO:0007669"/>
    <property type="project" value="TreeGrafter"/>
</dbReference>
<gene>
    <name evidence="11 15" type="primary">tig</name>
    <name evidence="15" type="ORF">DI536_33795</name>
</gene>
<organism evidence="15 16">
    <name type="scientific">Archangium gephyra</name>
    <dbReference type="NCBI Taxonomy" id="48"/>
    <lineage>
        <taxon>Bacteria</taxon>
        <taxon>Pseudomonadati</taxon>
        <taxon>Myxococcota</taxon>
        <taxon>Myxococcia</taxon>
        <taxon>Myxococcales</taxon>
        <taxon>Cystobacterineae</taxon>
        <taxon>Archangiaceae</taxon>
        <taxon>Archangium</taxon>
    </lineage>
</organism>
<dbReference type="GO" id="GO:0043022">
    <property type="term" value="F:ribosome binding"/>
    <property type="evidence" value="ECO:0007669"/>
    <property type="project" value="TreeGrafter"/>
</dbReference>
<dbReference type="EMBL" id="QFQP01000053">
    <property type="protein sequence ID" value="PZR04720.1"/>
    <property type="molecule type" value="Genomic_DNA"/>
</dbReference>
<dbReference type="Gene3D" id="1.10.3120.10">
    <property type="entry name" value="Trigger factor, C-terminal domain"/>
    <property type="match status" value="1"/>
</dbReference>
<keyword evidence="6 11" id="KW-0697">Rotamase</keyword>
<dbReference type="SUPFAM" id="SSF109998">
    <property type="entry name" value="Triger factor/SurA peptide-binding domain-like"/>
    <property type="match status" value="1"/>
</dbReference>
<proteinExistence type="inferred from homology"/>
<keyword evidence="7 11" id="KW-0143">Chaperone</keyword>
<dbReference type="Pfam" id="PF05698">
    <property type="entry name" value="Trigger_C"/>
    <property type="match status" value="1"/>
</dbReference>
<evidence type="ECO:0000256" key="5">
    <source>
        <dbReference type="ARBA" id="ARBA00022618"/>
    </source>
</evidence>
<dbReference type="InterPro" id="IPR027304">
    <property type="entry name" value="Trigger_fact/SurA_dom_sf"/>
</dbReference>
<evidence type="ECO:0000259" key="14">
    <source>
        <dbReference type="Pfam" id="PF05698"/>
    </source>
</evidence>
<feature type="domain" description="PPIase FKBP-type" evidence="12">
    <location>
        <begin position="161"/>
        <end position="240"/>
    </location>
</feature>
<evidence type="ECO:0000259" key="13">
    <source>
        <dbReference type="Pfam" id="PF05697"/>
    </source>
</evidence>
<keyword evidence="11" id="KW-0963">Cytoplasm</keyword>
<evidence type="ECO:0000256" key="9">
    <source>
        <dbReference type="ARBA" id="ARBA00023306"/>
    </source>
</evidence>
<evidence type="ECO:0000313" key="16">
    <source>
        <dbReference type="Proteomes" id="UP000249061"/>
    </source>
</evidence>
<dbReference type="Proteomes" id="UP000249061">
    <property type="component" value="Unassembled WGS sequence"/>
</dbReference>
<dbReference type="FunFam" id="3.10.50.40:FF:000001">
    <property type="entry name" value="Trigger factor"/>
    <property type="match status" value="1"/>
</dbReference>
<dbReference type="InterPro" id="IPR036611">
    <property type="entry name" value="Trigger_fac_ribosome-bd_sf"/>
</dbReference>
<sequence>MKVTQVEDLSSIEKRLSIEVEPALVEKELSAAYNNLAKQVKIPGFRAGKVPRRILEQRFKGEVEADVVRRVQVLGFIDALKETNVPAVGDPQFSGGKLEANKPFAYSARVEIKPTIEVKNYKGLELEKFDGSVDEARVTEQLDRMRNQRTELVDVEGRDVVQKGDLAVIDFDATKDGQPFPGNTGRDVTVEVIDGQLIEGNLPELEGMKKGETKDINYTFPADYRVDEIKGQTAKFAVTVKVIKTRKTPELDDVFAKTMGEESADALKARVRKDLERAAKNRAEADEREAMFKALAKVNPFELPTAMLNRGIDFMLDSALGGLARSGMDPSMLQLDWGKLREELRPRAEVEVRGQLLVEAIANAEKIEATPEEIAARLQKFADDAGVPLAVAQKQYASQEAQEGLKSRAREEKVFAFLKQHAKNA</sequence>
<comment type="catalytic activity">
    <reaction evidence="1 11">
        <text>[protein]-peptidylproline (omega=180) = [protein]-peptidylproline (omega=0)</text>
        <dbReference type="Rhea" id="RHEA:16237"/>
        <dbReference type="Rhea" id="RHEA-COMP:10747"/>
        <dbReference type="Rhea" id="RHEA-COMP:10748"/>
        <dbReference type="ChEBI" id="CHEBI:83833"/>
        <dbReference type="ChEBI" id="CHEBI:83834"/>
        <dbReference type="EC" id="5.2.1.8"/>
    </reaction>
</comment>
<feature type="domain" description="Trigger factor C-terminal" evidence="14">
    <location>
        <begin position="265"/>
        <end position="419"/>
    </location>
</feature>
<evidence type="ECO:0000259" key="12">
    <source>
        <dbReference type="Pfam" id="PF00254"/>
    </source>
</evidence>
<keyword evidence="8 11" id="KW-0413">Isomerase</keyword>
<dbReference type="Pfam" id="PF05697">
    <property type="entry name" value="Trigger_N"/>
    <property type="match status" value="1"/>
</dbReference>
<feature type="domain" description="Trigger factor ribosome-binding bacterial" evidence="13">
    <location>
        <begin position="5"/>
        <end position="145"/>
    </location>
</feature>
<comment type="similarity">
    <text evidence="2 11">Belongs to the FKBP-type PPIase family. Tig subfamily.</text>
</comment>